<evidence type="ECO:0000313" key="2">
    <source>
        <dbReference type="EMBL" id="KAJ1091450.1"/>
    </source>
</evidence>
<comment type="caution">
    <text evidence="2">The sequence shown here is derived from an EMBL/GenBank/DDBJ whole genome shotgun (WGS) entry which is preliminary data.</text>
</comment>
<feature type="region of interest" description="Disordered" evidence="1">
    <location>
        <begin position="186"/>
        <end position="206"/>
    </location>
</feature>
<dbReference type="EMBL" id="JANPWB010000015">
    <property type="protein sequence ID" value="KAJ1091450.1"/>
    <property type="molecule type" value="Genomic_DNA"/>
</dbReference>
<name>A0AAV7LLS2_PLEWA</name>
<feature type="region of interest" description="Disordered" evidence="1">
    <location>
        <begin position="1"/>
        <end position="22"/>
    </location>
</feature>
<reference evidence="2" key="1">
    <citation type="journal article" date="2022" name="bioRxiv">
        <title>Sequencing and chromosome-scale assembly of the giantPleurodeles waltlgenome.</title>
        <authorList>
            <person name="Brown T."/>
            <person name="Elewa A."/>
            <person name="Iarovenko S."/>
            <person name="Subramanian E."/>
            <person name="Araus A.J."/>
            <person name="Petzold A."/>
            <person name="Susuki M."/>
            <person name="Suzuki K.-i.T."/>
            <person name="Hayashi T."/>
            <person name="Toyoda A."/>
            <person name="Oliveira C."/>
            <person name="Osipova E."/>
            <person name="Leigh N.D."/>
            <person name="Simon A."/>
            <person name="Yun M.H."/>
        </authorList>
    </citation>
    <scope>NUCLEOTIDE SEQUENCE</scope>
    <source>
        <strain evidence="2">20211129_DDA</strain>
        <tissue evidence="2">Liver</tissue>
    </source>
</reference>
<sequence>MPRLAHHRTVQTSPGPGGAPPDHCVAQARITPSLLTTGPLFRQGPSSLSQAWVAGGPSPTSRLSPARGSAYRATIPRGLGRSSRRRHFRASRLRVRPSAARSMPPISWRDRDCPRPLWARGLLSFPLCGRTAEAPAATHAALDRGPGLKCLAGRSHLQATGLSADSGPRLRGTYLCARHQGIFLRGQPGPINSQRRPDGRARDSASDHAVILATPPTTFLQCLENRKH</sequence>
<gene>
    <name evidence="2" type="ORF">NDU88_004575</name>
</gene>
<keyword evidence="3" id="KW-1185">Reference proteome</keyword>
<dbReference type="Proteomes" id="UP001066276">
    <property type="component" value="Chromosome 11"/>
</dbReference>
<organism evidence="2 3">
    <name type="scientific">Pleurodeles waltl</name>
    <name type="common">Iberian ribbed newt</name>
    <dbReference type="NCBI Taxonomy" id="8319"/>
    <lineage>
        <taxon>Eukaryota</taxon>
        <taxon>Metazoa</taxon>
        <taxon>Chordata</taxon>
        <taxon>Craniata</taxon>
        <taxon>Vertebrata</taxon>
        <taxon>Euteleostomi</taxon>
        <taxon>Amphibia</taxon>
        <taxon>Batrachia</taxon>
        <taxon>Caudata</taxon>
        <taxon>Salamandroidea</taxon>
        <taxon>Salamandridae</taxon>
        <taxon>Pleurodelinae</taxon>
        <taxon>Pleurodeles</taxon>
    </lineage>
</organism>
<feature type="compositionally biased region" description="Basic and acidic residues" evidence="1">
    <location>
        <begin position="195"/>
        <end position="206"/>
    </location>
</feature>
<proteinExistence type="predicted"/>
<accession>A0AAV7LLS2</accession>
<evidence type="ECO:0000313" key="3">
    <source>
        <dbReference type="Proteomes" id="UP001066276"/>
    </source>
</evidence>
<protein>
    <submittedName>
        <fullName evidence="2">Uncharacterized protein</fullName>
    </submittedName>
</protein>
<dbReference type="AlphaFoldDB" id="A0AAV7LLS2"/>
<evidence type="ECO:0000256" key="1">
    <source>
        <dbReference type="SAM" id="MobiDB-lite"/>
    </source>
</evidence>